<feature type="region of interest" description="Disordered" evidence="1">
    <location>
        <begin position="831"/>
        <end position="853"/>
    </location>
</feature>
<feature type="domain" description="F-box" evidence="2">
    <location>
        <begin position="16"/>
        <end position="52"/>
    </location>
</feature>
<dbReference type="CDD" id="cd22160">
    <property type="entry name" value="F-box_AtFBL13-like"/>
    <property type="match status" value="4"/>
</dbReference>
<dbReference type="SUPFAM" id="SSF81383">
    <property type="entry name" value="F-box domain"/>
    <property type="match status" value="5"/>
</dbReference>
<sequence length="2249" mass="255098">MPPTKRGRNTGQDGGEDRIGALPDEFLHHLLSFLPARDAVQTCVLAHRWRDLWKSATGLRIGGDEEETARVREIREFVDHLLLLRGCAPLDMCELKFWFDSEEDDDEDDEESKNDARRVNLWIRSAVASKVRILVLNNICNGSFELDDLPLVSRHLTRLELFKLELTNRFCDFSSCLVLEHVKIANSTISCPRIISSSTGSLLCLIITRCSLGVGSSFRTKICVPSLVSLQLDSNSNMTPLLESMPSLAEATVTVTAGCCDVCGNADSGYCGFEDCKCCYPIDDRNCVLLKGLSEAKNLALTAECRTFIFKRDLQWCPTFSKLKTLLLNDHWCVSPDFHALSCILKHSPVLEKLTLHLFSKGPEHKVELNGSFGLMDRPAEIPEHLNIVEVKCKVVDPFDGMQSSPPPAKRRRREIKDDDARSAASDADADRISALPDDVLHRVLSPLPAHEVVRTCVLSRRWRDVWRSAPAVRVTAAGGWWDTATEFNAFLDGLLRLRRCDDDARLDSFVLDLDAADLGFPGYLPGTVNEQHISRALRRAVRHNVRVLRLRLRSFQERMLLVLPNRPFVSRHLTTLELTHVSVTSGILDFSECPSLVDLTMNRCYIGAQISCLSLNRLIITDCASSDMARIWMSLPGLRTMEITLHSGRGPLFLESMPLLESATVALRSGCHDWCCYCMSDHCGNRSGGGCYGYIRSDRMKIFSLLERLSEATNLCLLAHPGMFIFNRDLYWCPTFNKLKTLELNDWCVDSDLNALFYFLQHSPVLEMLTLHLSKVRKDSFRTTGSYKPLGQLASDRLKRIEINHYDFFDERVRKIFKILSTYVTPLQSPPAAAKRRRRDAKDEDAPSAASDADRLSALPDDILHILLSLLPAHEAVRTCALGRRWRDVWRSVPAVRVTGAGGWDSAAKFTAFLDGLLRCLRRSRRGDASPRLESCVFDLNEIDFAFVGLLLLPSNHLHLSRAIWRAARHEVRVLRFRLFTSEQRLQLPDLSLVSNHLTTLELTHVRVNDRVLDFSSCPSLQDLIMNRCYIGALQMSSESLNRLIMTDCGFLLYDRTRMSLPGIVALKITLLSGMAPFLERMPLLETAIVSLHCDCGDKWGWNDYIRSDKDKNISRLLQGLSEATNLCLLAHPRVCIFNTDLKWCPTFSKLKNLVLNDWCVTSNLNALIYLLQLSPILERLTLHLSKVRKYSLRTTERYKPREQSFAFDHLKKVEFMCDEVDDRVRKISKILSTYVTPLQVDVLVMPGHWAGFFPPLTLAMCSTGMSPESKKTFVEGGDDRISFLPTALLQHLLSFLQAKEVVRTCVLARRWRHLWKSMPVLRDTGAGGARAFHTFMDHLLLLRDRSPLEACMFDFNVFSKDDMPIVNLWIRYVLLCQVRVLTLAIVGHQLTDLPVVSPILTRLEPSHLSANGKFLDFSSCPALKELKMTNCEISADKISSKSLKRLSICECKFKSKMRTRISVPSLLFLKLIAVKGRTPFLEDMPVLVTAKVLLLDFSVRIVVLAMILGCVLLKGLADATNLELIADPEVFILKRDLRWCPTFTKLKTLLLSQWFESSDHRALICILQHSQVLEKLTLQLSKKPVINVRSRAIYNLMEQPFTSENLKTVEVKCQDIDQRAHKLMKSLNSYGIPLERINIQQTNQFYECKFSIDNLYSYTFVLHLGKINQRNSLTRWPRRGRRRRQLLTSLPVLHSKLHRFGARHLFDVMPHPRRGDDRLGALPVPDEALQHVLSFLPLPEAVRTGALARRWRHLWKSMPVLRITGEGRVLNRRGVRRLNRFVNHLLLLRDRSARLDACEIELGTFRSQDDPQINLWIRHVLLCEARVLRVHLSIDNNSFELEDLALVSRHLARLELSNVVLKNHFLNFSSCPALEELVTRNCHIEAEEILSESLKLLTTVDCVFSSYPRTRISVPSLVALELTEPWGSTPVLESMPSLLTASIKLTDCDDHCGKEEFGGSCDDNACDNCGANGGNSGDYVLFDGLSEAKRLELIAKPRVFIFRRDLMWCPTFGKLKTLLLNEWSVAIDLVALICFLQHTPVLEKLTLQLCEAPVNWMENEGSYDLTENPLASKQLKVVDVKCEKFDPRVHKIIMIFSTYGINIEQIYIQRSVIHSEEPADDSGAGPSRVRTPPISTSENAQLKSMIDQIRHYWHSNSNSNSSISYPSCSGGSRSSVISQRSFRNILLLPFLRGLHKLIFILQGDPCINLWIRHALLCQARALQVHLSIDNDSYELEDVALVSQAPSV</sequence>
<evidence type="ECO:0000256" key="1">
    <source>
        <dbReference type="SAM" id="MobiDB-lite"/>
    </source>
</evidence>
<dbReference type="Gramene" id="OPUNC11G05990.3">
    <property type="protein sequence ID" value="OPUNC11G05990.3"/>
    <property type="gene ID" value="OPUNC11G05990"/>
</dbReference>
<dbReference type="EnsemblPlants" id="OPUNC11G05990.3">
    <property type="protein sequence ID" value="OPUNC11G05990.3"/>
    <property type="gene ID" value="OPUNC11G05990"/>
</dbReference>
<dbReference type="Gene3D" id="1.20.1280.50">
    <property type="match status" value="4"/>
</dbReference>
<evidence type="ECO:0000313" key="4">
    <source>
        <dbReference type="Proteomes" id="UP000026962"/>
    </source>
</evidence>
<organism evidence="3">
    <name type="scientific">Oryza punctata</name>
    <name type="common">Red rice</name>
    <dbReference type="NCBI Taxonomy" id="4537"/>
    <lineage>
        <taxon>Eukaryota</taxon>
        <taxon>Viridiplantae</taxon>
        <taxon>Streptophyta</taxon>
        <taxon>Embryophyta</taxon>
        <taxon>Tracheophyta</taxon>
        <taxon>Spermatophyta</taxon>
        <taxon>Magnoliopsida</taxon>
        <taxon>Liliopsida</taxon>
        <taxon>Poales</taxon>
        <taxon>Poaceae</taxon>
        <taxon>BOP clade</taxon>
        <taxon>Oryzoideae</taxon>
        <taxon>Oryzeae</taxon>
        <taxon>Oryzinae</taxon>
        <taxon>Oryza</taxon>
    </lineage>
</organism>
<evidence type="ECO:0000259" key="2">
    <source>
        <dbReference type="PROSITE" id="PS50181"/>
    </source>
</evidence>
<accession>A0A0E0MDL3</accession>
<dbReference type="PANTHER" id="PTHR34223">
    <property type="entry name" value="OS11G0201299 PROTEIN"/>
    <property type="match status" value="1"/>
</dbReference>
<keyword evidence="4" id="KW-1185">Reference proteome</keyword>
<evidence type="ECO:0000313" key="3">
    <source>
        <dbReference type="EnsemblPlants" id="OPUNC11G05990.3"/>
    </source>
</evidence>
<dbReference type="InterPro" id="IPR036047">
    <property type="entry name" value="F-box-like_dom_sf"/>
</dbReference>
<dbReference type="InterPro" id="IPR053197">
    <property type="entry name" value="F-box_SCFL_complex_component"/>
</dbReference>
<reference evidence="3" key="2">
    <citation type="submission" date="2018-05" db="EMBL/GenBank/DDBJ databases">
        <title>OpunRS2 (Oryza punctata Reference Sequence Version 2).</title>
        <authorList>
            <person name="Zhang J."/>
            <person name="Kudrna D."/>
            <person name="Lee S."/>
            <person name="Talag J."/>
            <person name="Welchert J."/>
            <person name="Wing R.A."/>
        </authorList>
    </citation>
    <scope>NUCLEOTIDE SEQUENCE [LARGE SCALE GENOMIC DNA]</scope>
</reference>
<dbReference type="Pfam" id="PF00646">
    <property type="entry name" value="F-box"/>
    <property type="match status" value="5"/>
</dbReference>
<reference evidence="3" key="1">
    <citation type="submission" date="2015-04" db="UniProtKB">
        <authorList>
            <consortium name="EnsemblPlants"/>
        </authorList>
    </citation>
    <scope>IDENTIFICATION</scope>
</reference>
<dbReference type="InterPro" id="IPR053781">
    <property type="entry name" value="F-box_AtFBL13-like"/>
</dbReference>
<dbReference type="InterPro" id="IPR001810">
    <property type="entry name" value="F-box_dom"/>
</dbReference>
<dbReference type="PROSITE" id="PS50181">
    <property type="entry name" value="FBOX"/>
    <property type="match status" value="3"/>
</dbReference>
<dbReference type="SUPFAM" id="SSF52047">
    <property type="entry name" value="RNI-like"/>
    <property type="match status" value="3"/>
</dbReference>
<name>A0A0E0MDL3_ORYPU</name>
<dbReference type="PANTHER" id="PTHR34223:SF80">
    <property type="entry name" value="OS11G0205900 PROTEIN"/>
    <property type="match status" value="1"/>
</dbReference>
<protein>
    <recommendedName>
        <fullName evidence="2">F-box domain-containing protein</fullName>
    </recommendedName>
</protein>
<dbReference type="SMART" id="SM00256">
    <property type="entry name" value="FBOX"/>
    <property type="match status" value="5"/>
</dbReference>
<feature type="region of interest" description="Disordered" evidence="1">
    <location>
        <begin position="2119"/>
        <end position="2138"/>
    </location>
</feature>
<feature type="domain" description="F-box" evidence="2">
    <location>
        <begin position="430"/>
        <end position="466"/>
    </location>
</feature>
<feature type="domain" description="F-box" evidence="2">
    <location>
        <begin position="1280"/>
        <end position="1326"/>
    </location>
</feature>
<feature type="region of interest" description="Disordered" evidence="1">
    <location>
        <begin position="399"/>
        <end position="429"/>
    </location>
</feature>
<proteinExistence type="predicted"/>
<dbReference type="Proteomes" id="UP000026962">
    <property type="component" value="Chromosome 11"/>
</dbReference>